<dbReference type="PROSITE" id="PS50885">
    <property type="entry name" value="HAMP"/>
    <property type="match status" value="1"/>
</dbReference>
<keyword evidence="1 3" id="KW-0812">Transmembrane</keyword>
<evidence type="ECO:0000313" key="5">
    <source>
        <dbReference type="EMBL" id="MFC4057096.1"/>
    </source>
</evidence>
<dbReference type="EMBL" id="JBHSBM010000008">
    <property type="protein sequence ID" value="MFC4057096.1"/>
    <property type="molecule type" value="Genomic_DNA"/>
</dbReference>
<reference evidence="6" key="1">
    <citation type="journal article" date="2019" name="Int. J. Syst. Evol. Microbiol.">
        <title>The Global Catalogue of Microorganisms (GCM) 10K type strain sequencing project: providing services to taxonomists for standard genome sequencing and annotation.</title>
        <authorList>
            <consortium name="The Broad Institute Genomics Platform"/>
            <consortium name="The Broad Institute Genome Sequencing Center for Infectious Disease"/>
            <person name="Wu L."/>
            <person name="Ma J."/>
        </authorList>
    </citation>
    <scope>NUCLEOTIDE SEQUENCE [LARGE SCALE GENOMIC DNA]</scope>
    <source>
        <strain evidence="6">TBRC 4489</strain>
    </source>
</reference>
<evidence type="ECO:0000256" key="1">
    <source>
        <dbReference type="ARBA" id="ARBA00022692"/>
    </source>
</evidence>
<comment type="caution">
    <text evidence="5">The sequence shown here is derived from an EMBL/GenBank/DDBJ whole genome shotgun (WGS) entry which is preliminary data.</text>
</comment>
<dbReference type="Gene3D" id="6.10.340.10">
    <property type="match status" value="1"/>
</dbReference>
<keyword evidence="6" id="KW-1185">Reference proteome</keyword>
<keyword evidence="2 3" id="KW-1133">Transmembrane helix</keyword>
<dbReference type="SUPFAM" id="SSF58104">
    <property type="entry name" value="Methyl-accepting chemotaxis protein (MCP) signaling domain"/>
    <property type="match status" value="1"/>
</dbReference>
<dbReference type="SMART" id="SM00304">
    <property type="entry name" value="HAMP"/>
    <property type="match status" value="1"/>
</dbReference>
<accession>A0ABV8HYT9</accession>
<dbReference type="InterPro" id="IPR003660">
    <property type="entry name" value="HAMP_dom"/>
</dbReference>
<dbReference type="PANTHER" id="PTHR32089">
    <property type="entry name" value="METHYL-ACCEPTING CHEMOTAXIS PROTEIN MCPB"/>
    <property type="match status" value="1"/>
</dbReference>
<feature type="domain" description="HAMP" evidence="4">
    <location>
        <begin position="86"/>
        <end position="138"/>
    </location>
</feature>
<gene>
    <name evidence="5" type="ORF">ACFOWE_02240</name>
</gene>
<evidence type="ECO:0000256" key="3">
    <source>
        <dbReference type="SAM" id="Phobius"/>
    </source>
</evidence>
<dbReference type="CDD" id="cd06225">
    <property type="entry name" value="HAMP"/>
    <property type="match status" value="1"/>
</dbReference>
<keyword evidence="3" id="KW-0472">Membrane</keyword>
<proteinExistence type="predicted"/>
<organism evidence="5 6">
    <name type="scientific">Planomonospora corallina</name>
    <dbReference type="NCBI Taxonomy" id="1806052"/>
    <lineage>
        <taxon>Bacteria</taxon>
        <taxon>Bacillati</taxon>
        <taxon>Actinomycetota</taxon>
        <taxon>Actinomycetes</taxon>
        <taxon>Streptosporangiales</taxon>
        <taxon>Streptosporangiaceae</taxon>
        <taxon>Planomonospora</taxon>
    </lineage>
</organism>
<evidence type="ECO:0000259" key="4">
    <source>
        <dbReference type="PROSITE" id="PS50885"/>
    </source>
</evidence>
<name>A0ABV8HYT9_9ACTN</name>
<sequence length="219" mass="22671">MTAPLVDLADAGDTAAARATFDTGAGDELWDALKENLKALRELDAAHAMASRDEVRRDVVIGFASLGVLLAAAIGVALVVRRVLDRRISTGLRALSAAADSIAGGDLDQRVAVTADDEIAEVAASFDRMVEYLNSMALVSQRLAGGDLAVRAAPKSAEDRLGQAFTSMVHNLNDSIGQVHHSAGALDTASRELAGVADGVGAAVEEVVGNAERQVDLVD</sequence>
<dbReference type="PANTHER" id="PTHR32089:SF112">
    <property type="entry name" value="LYSOZYME-LIKE PROTEIN-RELATED"/>
    <property type="match status" value="1"/>
</dbReference>
<dbReference type="SUPFAM" id="SSF158472">
    <property type="entry name" value="HAMP domain-like"/>
    <property type="match status" value="1"/>
</dbReference>
<evidence type="ECO:0000313" key="6">
    <source>
        <dbReference type="Proteomes" id="UP001595850"/>
    </source>
</evidence>
<dbReference type="Pfam" id="PF00672">
    <property type="entry name" value="HAMP"/>
    <property type="match status" value="1"/>
</dbReference>
<dbReference type="Gene3D" id="1.10.287.950">
    <property type="entry name" value="Methyl-accepting chemotaxis protein"/>
    <property type="match status" value="1"/>
</dbReference>
<protein>
    <submittedName>
        <fullName evidence="5">HAMP domain-containing protein</fullName>
    </submittedName>
</protein>
<feature type="transmembrane region" description="Helical" evidence="3">
    <location>
        <begin position="59"/>
        <end position="80"/>
    </location>
</feature>
<dbReference type="Proteomes" id="UP001595850">
    <property type="component" value="Unassembled WGS sequence"/>
</dbReference>
<dbReference type="RefSeq" id="WP_377285050.1">
    <property type="nucleotide sequence ID" value="NZ_JBHSBM010000008.1"/>
</dbReference>
<evidence type="ECO:0000256" key="2">
    <source>
        <dbReference type="ARBA" id="ARBA00022989"/>
    </source>
</evidence>